<keyword evidence="3" id="KW-1185">Reference proteome</keyword>
<reference evidence="2" key="2">
    <citation type="submission" date="2021-09" db="EMBL/GenBank/DDBJ databases">
        <authorList>
            <person name="Jia N."/>
            <person name="Wang J."/>
            <person name="Shi W."/>
            <person name="Du L."/>
            <person name="Sun Y."/>
            <person name="Zhan W."/>
            <person name="Jiang J."/>
            <person name="Wang Q."/>
            <person name="Zhang B."/>
            <person name="Ji P."/>
            <person name="Sakyi L.B."/>
            <person name="Cui X."/>
            <person name="Yuan T."/>
            <person name="Jiang B."/>
            <person name="Yang W."/>
            <person name="Lam T.T.-Y."/>
            <person name="Chang Q."/>
            <person name="Ding S."/>
            <person name="Wang X."/>
            <person name="Zhu J."/>
            <person name="Ruan X."/>
            <person name="Zhao L."/>
            <person name="Wei J."/>
            <person name="Que T."/>
            <person name="Du C."/>
            <person name="Cheng J."/>
            <person name="Dai P."/>
            <person name="Han X."/>
            <person name="Huang E."/>
            <person name="Gao Y."/>
            <person name="Liu J."/>
            <person name="Shao H."/>
            <person name="Ye R."/>
            <person name="Li L."/>
            <person name="Wei W."/>
            <person name="Wang X."/>
            <person name="Wang C."/>
            <person name="Huo Q."/>
            <person name="Li W."/>
            <person name="Guo W."/>
            <person name="Chen H."/>
            <person name="Chen S."/>
            <person name="Zhou L."/>
            <person name="Zhou L."/>
            <person name="Ni X."/>
            <person name="Tian J."/>
            <person name="Zhou Y."/>
            <person name="Sheng Y."/>
            <person name="Liu T."/>
            <person name="Pan Y."/>
            <person name="Xia L."/>
            <person name="Li J."/>
            <person name="Zhao F."/>
            <person name="Cao W."/>
        </authorList>
    </citation>
    <scope>NUCLEOTIDE SEQUENCE</scope>
    <source>
        <strain evidence="2">Rsan-2018</strain>
        <tissue evidence="2">Larvae</tissue>
    </source>
</reference>
<protein>
    <recommendedName>
        <fullName evidence="1">TRAF1-6 MATH domain-containing protein</fullName>
    </recommendedName>
</protein>
<dbReference type="Proteomes" id="UP000821837">
    <property type="component" value="Chromosome 10"/>
</dbReference>
<organism evidence="2 3">
    <name type="scientific">Rhipicephalus sanguineus</name>
    <name type="common">Brown dog tick</name>
    <name type="synonym">Ixodes sanguineus</name>
    <dbReference type="NCBI Taxonomy" id="34632"/>
    <lineage>
        <taxon>Eukaryota</taxon>
        <taxon>Metazoa</taxon>
        <taxon>Ecdysozoa</taxon>
        <taxon>Arthropoda</taxon>
        <taxon>Chelicerata</taxon>
        <taxon>Arachnida</taxon>
        <taxon>Acari</taxon>
        <taxon>Parasitiformes</taxon>
        <taxon>Ixodida</taxon>
        <taxon>Ixodoidea</taxon>
        <taxon>Ixodidae</taxon>
        <taxon>Rhipicephalinae</taxon>
        <taxon>Rhipicephalus</taxon>
        <taxon>Rhipicephalus</taxon>
    </lineage>
</organism>
<reference evidence="2" key="1">
    <citation type="journal article" date="2020" name="Cell">
        <title>Large-Scale Comparative Analyses of Tick Genomes Elucidate Their Genetic Diversity and Vector Capacities.</title>
        <authorList>
            <consortium name="Tick Genome and Microbiome Consortium (TIGMIC)"/>
            <person name="Jia N."/>
            <person name="Wang J."/>
            <person name="Shi W."/>
            <person name="Du L."/>
            <person name="Sun Y."/>
            <person name="Zhan W."/>
            <person name="Jiang J.F."/>
            <person name="Wang Q."/>
            <person name="Zhang B."/>
            <person name="Ji P."/>
            <person name="Bell-Sakyi L."/>
            <person name="Cui X.M."/>
            <person name="Yuan T.T."/>
            <person name="Jiang B.G."/>
            <person name="Yang W.F."/>
            <person name="Lam T.T."/>
            <person name="Chang Q.C."/>
            <person name="Ding S.J."/>
            <person name="Wang X.J."/>
            <person name="Zhu J.G."/>
            <person name="Ruan X.D."/>
            <person name="Zhao L."/>
            <person name="Wei J.T."/>
            <person name="Ye R.Z."/>
            <person name="Que T.C."/>
            <person name="Du C.H."/>
            <person name="Zhou Y.H."/>
            <person name="Cheng J.X."/>
            <person name="Dai P.F."/>
            <person name="Guo W.B."/>
            <person name="Han X.H."/>
            <person name="Huang E.J."/>
            <person name="Li L.F."/>
            <person name="Wei W."/>
            <person name="Gao Y.C."/>
            <person name="Liu J.Z."/>
            <person name="Shao H.Z."/>
            <person name="Wang X."/>
            <person name="Wang C.C."/>
            <person name="Yang T.C."/>
            <person name="Huo Q.B."/>
            <person name="Li W."/>
            <person name="Chen H.Y."/>
            <person name="Chen S.E."/>
            <person name="Zhou L.G."/>
            <person name="Ni X.B."/>
            <person name="Tian J.H."/>
            <person name="Sheng Y."/>
            <person name="Liu T."/>
            <person name="Pan Y.S."/>
            <person name="Xia L.Y."/>
            <person name="Li J."/>
            <person name="Zhao F."/>
            <person name="Cao W.C."/>
        </authorList>
    </citation>
    <scope>NUCLEOTIDE SEQUENCE</scope>
    <source>
        <strain evidence="2">Rsan-2018</strain>
    </source>
</reference>
<dbReference type="InterPro" id="IPR049342">
    <property type="entry name" value="TRAF1-6_MATH_dom"/>
</dbReference>
<comment type="caution">
    <text evidence="2">The sequence shown here is derived from an EMBL/GenBank/DDBJ whole genome shotgun (WGS) entry which is preliminary data.</text>
</comment>
<dbReference type="SUPFAM" id="SSF49599">
    <property type="entry name" value="TRAF domain-like"/>
    <property type="match status" value="1"/>
</dbReference>
<dbReference type="Gene3D" id="2.60.210.10">
    <property type="entry name" value="Apoptosis, Tumor Necrosis Factor Receptor Associated Protein 2, Chain A"/>
    <property type="match status" value="1"/>
</dbReference>
<accession>A0A9D4QCZ3</accession>
<sequence>MIAGPFRAAAKPGVFVTMVAFFDIYAKHESLVNDKTSLEISGSGGMAGGYTFALDYWLRQSSDDVALSFRMRLMYGEWDDYVEWPFSKKITIIITHLRDRNKDIRLPIKNSGHGYFKKPAPRAWNRIMNTMTLGTLDFHATPTPLYNASAGADL</sequence>
<name>A0A9D4QCZ3_RHISA</name>
<dbReference type="Pfam" id="PF21355">
    <property type="entry name" value="TRAF-mep_MATH"/>
    <property type="match status" value="1"/>
</dbReference>
<feature type="domain" description="TRAF1-6 MATH" evidence="1">
    <location>
        <begin position="49"/>
        <end position="121"/>
    </location>
</feature>
<dbReference type="AlphaFoldDB" id="A0A9D4QCZ3"/>
<proteinExistence type="predicted"/>
<evidence type="ECO:0000313" key="3">
    <source>
        <dbReference type="Proteomes" id="UP000821837"/>
    </source>
</evidence>
<dbReference type="InterPro" id="IPR008974">
    <property type="entry name" value="TRAF-like"/>
</dbReference>
<evidence type="ECO:0000313" key="2">
    <source>
        <dbReference type="EMBL" id="KAH7976082.1"/>
    </source>
</evidence>
<evidence type="ECO:0000259" key="1">
    <source>
        <dbReference type="Pfam" id="PF21355"/>
    </source>
</evidence>
<dbReference type="EMBL" id="JABSTV010001246">
    <property type="protein sequence ID" value="KAH7976082.1"/>
    <property type="molecule type" value="Genomic_DNA"/>
</dbReference>
<gene>
    <name evidence="2" type="ORF">HPB52_008623</name>
</gene>